<keyword evidence="3" id="KW-1185">Reference proteome</keyword>
<sequence length="296" mass="32924">MERLAKSLVLALILSLLATAAAVAQQRAYAPENLRTLSRNDQIRVISLEYEEQAGRRIPDDQLRFYLDQVNRSDWGFSRIRQDIGQSLGGGGGSQPGQRIRCESVNNRSQICQTPWTGPSRLVRQLSGSACDEGRTWQSQRGQVYVGGGCRGEFEAAPTGHQLGTVRCESVNNRPRTCRTPWSGHSRLARQLSGSACEEGRTWQSQRGQVSVSGGCRADFVAAPVLDPNYSVTCSSVRMRPNQCRWNNDHGPPRLERQLSNSNCLEGQTWGHDRNRGIWVNSGCSGRFVPMRPQPR</sequence>
<dbReference type="AlphaFoldDB" id="A0A562L5Q9"/>
<dbReference type="Pfam" id="PF11218">
    <property type="entry name" value="DUF3011"/>
    <property type="match status" value="1"/>
</dbReference>
<evidence type="ECO:0000313" key="3">
    <source>
        <dbReference type="Proteomes" id="UP000315167"/>
    </source>
</evidence>
<feature type="signal peptide" evidence="1">
    <location>
        <begin position="1"/>
        <end position="24"/>
    </location>
</feature>
<proteinExistence type="predicted"/>
<dbReference type="RefSeq" id="WP_144899369.1">
    <property type="nucleotide sequence ID" value="NZ_VLKN01000004.1"/>
</dbReference>
<accession>A0A562L5Q9</accession>
<keyword evidence="1" id="KW-0732">Signal</keyword>
<organism evidence="2 3">
    <name type="scientific">Luteimonas cucumeris</name>
    <dbReference type="NCBI Taxonomy" id="985012"/>
    <lineage>
        <taxon>Bacteria</taxon>
        <taxon>Pseudomonadati</taxon>
        <taxon>Pseudomonadota</taxon>
        <taxon>Gammaproteobacteria</taxon>
        <taxon>Lysobacterales</taxon>
        <taxon>Lysobacteraceae</taxon>
        <taxon>Luteimonas</taxon>
    </lineage>
</organism>
<protein>
    <recommendedName>
        <fullName evidence="4">DUF3011 family protein</fullName>
    </recommendedName>
</protein>
<evidence type="ECO:0008006" key="4">
    <source>
        <dbReference type="Google" id="ProtNLM"/>
    </source>
</evidence>
<evidence type="ECO:0000256" key="1">
    <source>
        <dbReference type="SAM" id="SignalP"/>
    </source>
</evidence>
<dbReference type="EMBL" id="VLKN01000004">
    <property type="protein sequence ID" value="TWI02774.1"/>
    <property type="molecule type" value="Genomic_DNA"/>
</dbReference>
<gene>
    <name evidence="2" type="ORF">IP90_01872</name>
</gene>
<feature type="chain" id="PRO_5022184851" description="DUF3011 family protein" evidence="1">
    <location>
        <begin position="25"/>
        <end position="296"/>
    </location>
</feature>
<dbReference type="InterPro" id="IPR021381">
    <property type="entry name" value="DUF3011"/>
</dbReference>
<dbReference type="OrthoDB" id="6052310at2"/>
<reference evidence="2 3" key="1">
    <citation type="journal article" date="2015" name="Stand. Genomic Sci.">
        <title>Genomic Encyclopedia of Bacterial and Archaeal Type Strains, Phase III: the genomes of soil and plant-associated and newly described type strains.</title>
        <authorList>
            <person name="Whitman W.B."/>
            <person name="Woyke T."/>
            <person name="Klenk H.P."/>
            <person name="Zhou Y."/>
            <person name="Lilburn T.G."/>
            <person name="Beck B.J."/>
            <person name="De Vos P."/>
            <person name="Vandamme P."/>
            <person name="Eisen J.A."/>
            <person name="Garrity G."/>
            <person name="Hugenholtz P."/>
            <person name="Kyrpides N.C."/>
        </authorList>
    </citation>
    <scope>NUCLEOTIDE SEQUENCE [LARGE SCALE GENOMIC DNA]</scope>
    <source>
        <strain evidence="2 3">CGMCC 1.10821</strain>
    </source>
</reference>
<dbReference type="Proteomes" id="UP000315167">
    <property type="component" value="Unassembled WGS sequence"/>
</dbReference>
<evidence type="ECO:0000313" key="2">
    <source>
        <dbReference type="EMBL" id="TWI02774.1"/>
    </source>
</evidence>
<comment type="caution">
    <text evidence="2">The sequence shown here is derived from an EMBL/GenBank/DDBJ whole genome shotgun (WGS) entry which is preliminary data.</text>
</comment>
<name>A0A562L5Q9_9GAMM</name>